<proteinExistence type="inferred from homology"/>
<keyword evidence="3" id="KW-0687">Ribonucleoprotein</keyword>
<name>G8C331_9MOLU</name>
<dbReference type="GO" id="GO:0005840">
    <property type="term" value="C:ribosome"/>
    <property type="evidence" value="ECO:0007669"/>
    <property type="project" value="UniProtKB-KW"/>
</dbReference>
<dbReference type="InterPro" id="IPR005484">
    <property type="entry name" value="Ribosomal_uL18_bac/plant/anim"/>
</dbReference>
<dbReference type="SUPFAM" id="SSF53137">
    <property type="entry name" value="Translational machinery components"/>
    <property type="match status" value="1"/>
</dbReference>
<evidence type="ECO:0000256" key="1">
    <source>
        <dbReference type="ARBA" id="ARBA00007116"/>
    </source>
</evidence>
<dbReference type="HOGENOM" id="CLU_2070535_0_0_14"/>
<gene>
    <name evidence="4" type="primary">rplR</name>
    <name evidence="4" type="ORF">MHM_02110</name>
</gene>
<keyword evidence="2 4" id="KW-0689">Ribosomal protein</keyword>
<evidence type="ECO:0000256" key="2">
    <source>
        <dbReference type="ARBA" id="ARBA00022980"/>
    </source>
</evidence>
<dbReference type="EMBL" id="HE613254">
    <property type="protein sequence ID" value="CCE66729.1"/>
    <property type="molecule type" value="Genomic_DNA"/>
</dbReference>
<dbReference type="Pfam" id="PF00861">
    <property type="entry name" value="Ribosomal_L18p"/>
    <property type="match status" value="1"/>
</dbReference>
<dbReference type="Gene3D" id="3.30.420.100">
    <property type="match status" value="1"/>
</dbReference>
<dbReference type="GO" id="GO:0003735">
    <property type="term" value="F:structural constituent of ribosome"/>
    <property type="evidence" value="ECO:0007669"/>
    <property type="project" value="InterPro"/>
</dbReference>
<dbReference type="GO" id="GO:0006412">
    <property type="term" value="P:translation"/>
    <property type="evidence" value="ECO:0007669"/>
    <property type="project" value="InterPro"/>
</dbReference>
<protein>
    <submittedName>
        <fullName evidence="4">Ribosomal protein L18</fullName>
    </submittedName>
</protein>
<organism evidence="4">
    <name type="scientific">Candidatus Mycoplasma haematominutum 'Birmingham 1'</name>
    <dbReference type="NCBI Taxonomy" id="1116213"/>
    <lineage>
        <taxon>Bacteria</taxon>
        <taxon>Bacillati</taxon>
        <taxon>Mycoplasmatota</taxon>
        <taxon>Mollicutes</taxon>
        <taxon>Mycoplasmataceae</taxon>
        <taxon>Mycoplasma</taxon>
    </lineage>
</organism>
<evidence type="ECO:0000256" key="3">
    <source>
        <dbReference type="ARBA" id="ARBA00023274"/>
    </source>
</evidence>
<dbReference type="OrthoDB" id="398786at2"/>
<comment type="similarity">
    <text evidence="1">Belongs to the universal ribosomal protein uL18 family.</text>
</comment>
<dbReference type="KEGG" id="mhb:MHM_02110"/>
<accession>G8C331</accession>
<sequence>MSRDSLAEIQSRRSRRATKVLSKAREGRKHILRVKKTNLHLYLLVKSPKDGRVLFSASSLQLKIKKGGVENLEKIVASLLEKLNARKIDSLSLDRGYHSYYGTIQKVRERLLENGIKI</sequence>
<evidence type="ECO:0000313" key="4">
    <source>
        <dbReference type="EMBL" id="CCE66729.1"/>
    </source>
</evidence>
<dbReference type="AlphaFoldDB" id="G8C331"/>
<reference evidence="4" key="1">
    <citation type="submission" date="2011-11" db="EMBL/GenBank/DDBJ databases">
        <title>Complete genome sequence of Candidatus Mycoplasma haemominutum.</title>
        <authorList>
            <person name="Barker E.N."/>
            <person name="Darby A.C."/>
            <person name="Helps C.R."/>
            <person name="Peters I.R."/>
            <person name="Hughes M.A."/>
            <person name="Radford A.D."/>
            <person name="Novacco M."/>
            <person name="Boretti F."/>
            <person name="Hofmann-Lehmann R."/>
            <person name="Tasker S."/>
        </authorList>
    </citation>
    <scope>NUCLEOTIDE SEQUENCE</scope>
    <source>
        <strain evidence="4">Birmingham 1</strain>
    </source>
</reference>
<reference evidence="4" key="2">
    <citation type="submission" date="2011-11" db="EMBL/GenBank/DDBJ databases">
        <authorList>
            <person name="Barker E."/>
        </authorList>
    </citation>
    <scope>NUCLEOTIDE SEQUENCE</scope>
    <source>
        <strain evidence="4">Birmingham 1</strain>
    </source>
</reference>
<dbReference type="GO" id="GO:1990904">
    <property type="term" value="C:ribonucleoprotein complex"/>
    <property type="evidence" value="ECO:0007669"/>
    <property type="project" value="UniProtKB-KW"/>
</dbReference>
<dbReference type="PATRIC" id="fig|1116213.3.peg.222"/>